<dbReference type="HOGENOM" id="CLU_1460143_0_0_6"/>
<accession>G7UWG4</accession>
<evidence type="ECO:0000256" key="1">
    <source>
        <dbReference type="ARBA" id="ARBA00022801"/>
    </source>
</evidence>
<proteinExistence type="predicted"/>
<dbReference type="GO" id="GO:0016874">
    <property type="term" value="F:ligase activity"/>
    <property type="evidence" value="ECO:0007669"/>
    <property type="project" value="UniProtKB-KW"/>
</dbReference>
<dbReference type="eggNOG" id="COG1514">
    <property type="taxonomic scope" value="Bacteria"/>
</dbReference>
<dbReference type="InterPro" id="IPR009097">
    <property type="entry name" value="Cyclic_Pdiesterase"/>
</dbReference>
<protein>
    <submittedName>
        <fullName evidence="2">2'-5' RNA ligase</fullName>
    </submittedName>
</protein>
<dbReference type="EMBL" id="CP003093">
    <property type="protein sequence ID" value="AER56471.1"/>
    <property type="molecule type" value="Genomic_DNA"/>
</dbReference>
<dbReference type="OrthoDB" id="5986557at2"/>
<sequence>MHDDLFARSDAQLLSLFFALMPSASDQAALDEAARLHATRFGRMKPILAAKRHVTLLYLGQPMDEQIPSLVAGAGRAMATIQGESFVLTLDQVAVFGRNSVVLAASQTPRALAELEQRVRLAALLNRLLLARAPAFHPHLTLGHNDGRRVAPVNCPPVRLALDTVVLLRGAGDAPYQELGRWSLA</sequence>
<dbReference type="KEGG" id="psd:DSC_09105"/>
<dbReference type="SUPFAM" id="SSF55144">
    <property type="entry name" value="LigT-like"/>
    <property type="match status" value="1"/>
</dbReference>
<dbReference type="STRING" id="1045855.DSC_09105"/>
<name>G7UWG4_PSEUP</name>
<evidence type="ECO:0000313" key="3">
    <source>
        <dbReference type="Proteomes" id="UP000005870"/>
    </source>
</evidence>
<dbReference type="GO" id="GO:0004113">
    <property type="term" value="F:2',3'-cyclic-nucleotide 3'-phosphodiesterase activity"/>
    <property type="evidence" value="ECO:0007669"/>
    <property type="project" value="InterPro"/>
</dbReference>
<dbReference type="Gene3D" id="3.90.1140.10">
    <property type="entry name" value="Cyclic phosphodiesterase"/>
    <property type="match status" value="1"/>
</dbReference>
<dbReference type="PANTHER" id="PTHR35561:SF1">
    <property type="entry name" value="RNA 2',3'-CYCLIC PHOSPHODIESTERASE"/>
    <property type="match status" value="1"/>
</dbReference>
<organism evidence="2 3">
    <name type="scientific">Pseudoxanthomonas spadix (strain BD-a59)</name>
    <dbReference type="NCBI Taxonomy" id="1045855"/>
    <lineage>
        <taxon>Bacteria</taxon>
        <taxon>Pseudomonadati</taxon>
        <taxon>Pseudomonadota</taxon>
        <taxon>Gammaproteobacteria</taxon>
        <taxon>Lysobacterales</taxon>
        <taxon>Lysobacteraceae</taxon>
        <taxon>Pseudoxanthomonas</taxon>
    </lineage>
</organism>
<dbReference type="Proteomes" id="UP000005870">
    <property type="component" value="Chromosome"/>
</dbReference>
<dbReference type="RefSeq" id="WP_014160647.1">
    <property type="nucleotide sequence ID" value="NC_016147.2"/>
</dbReference>
<reference evidence="2 3" key="1">
    <citation type="journal article" date="2012" name="J. Bacteriol.">
        <title>Complete Genome Sequence of the BTEX-Degrading Bacterium Pseudoxanthomonas spadix BD-a59.</title>
        <authorList>
            <person name="Lee S.H."/>
            <person name="Jin H.M."/>
            <person name="Lee H.J."/>
            <person name="Kim J.M."/>
            <person name="Jeon C.O."/>
        </authorList>
    </citation>
    <scope>NUCLEOTIDE SEQUENCE [LARGE SCALE GENOMIC DNA]</scope>
    <source>
        <strain evidence="2 3">BD-a59</strain>
    </source>
</reference>
<dbReference type="GO" id="GO:0008664">
    <property type="term" value="F:RNA 2',3'-cyclic 3'-phosphodiesterase activity"/>
    <property type="evidence" value="ECO:0007669"/>
    <property type="project" value="InterPro"/>
</dbReference>
<keyword evidence="3" id="KW-1185">Reference proteome</keyword>
<evidence type="ECO:0000313" key="2">
    <source>
        <dbReference type="EMBL" id="AER56471.1"/>
    </source>
</evidence>
<gene>
    <name evidence="2" type="ordered locus">DSC_09105</name>
</gene>
<dbReference type="PANTHER" id="PTHR35561">
    <property type="entry name" value="RNA 2',3'-CYCLIC PHOSPHODIESTERASE"/>
    <property type="match status" value="1"/>
</dbReference>
<keyword evidence="2" id="KW-0436">Ligase</keyword>
<dbReference type="Pfam" id="PF13563">
    <property type="entry name" value="2_5_RNA_ligase2"/>
    <property type="match status" value="1"/>
</dbReference>
<dbReference type="InterPro" id="IPR004175">
    <property type="entry name" value="RNA_CPDase"/>
</dbReference>
<keyword evidence="1" id="KW-0378">Hydrolase</keyword>
<dbReference type="AlphaFoldDB" id="G7UWG4"/>